<name>A0A9P6NB65_9BASI</name>
<evidence type="ECO:0000313" key="5">
    <source>
        <dbReference type="EMBL" id="KAG0143366.1"/>
    </source>
</evidence>
<dbReference type="OrthoDB" id="5555409at2759"/>
<sequence length="289" mass="32277">MSLLSSLRSSSLSTSRHSSSAQASCFSSTPNNLVWVQKKIQVKLRVDHPELGKAGRVIRVKPGHMRQRLYPSGQALYCAKDGIPFHHLQPSFPPSSPPIAPPPGLSRPIVELMTRLGVKLKLSPDQLKSTQEFRDQCIQEALGRPKLSNFTTPVNTPKPTTASIVPTQIPKGLEDELQRLTRQDRQPLLIFKRPCATDSENLYASIKLKEVLDQLFTLLQPRFKSEILFEILEPIGSNPIKNHDPIQGPGTLRPIKTVGDHLFTLGLGQSDDKRKTFEFIVRVEKKISS</sequence>
<dbReference type="Pfam" id="PF01281">
    <property type="entry name" value="Ribosomal_L9_N"/>
    <property type="match status" value="1"/>
</dbReference>
<keyword evidence="6" id="KW-1185">Reference proteome</keyword>
<evidence type="ECO:0000256" key="3">
    <source>
        <dbReference type="ARBA" id="ARBA00023274"/>
    </source>
</evidence>
<comment type="similarity">
    <text evidence="1">Belongs to the bacterial ribosomal protein bL9 family.</text>
</comment>
<feature type="domain" description="Ribosomal protein L9" evidence="4">
    <location>
        <begin position="40"/>
        <end position="79"/>
    </location>
</feature>
<accession>A0A9P6NB65</accession>
<dbReference type="GO" id="GO:1990904">
    <property type="term" value="C:ribonucleoprotein complex"/>
    <property type="evidence" value="ECO:0007669"/>
    <property type="project" value="UniProtKB-KW"/>
</dbReference>
<dbReference type="InterPro" id="IPR036935">
    <property type="entry name" value="Ribosomal_bL9_N_sf"/>
</dbReference>
<dbReference type="SUPFAM" id="SSF55658">
    <property type="entry name" value="L9 N-domain-like"/>
    <property type="match status" value="1"/>
</dbReference>
<keyword evidence="2" id="KW-0689">Ribosomal protein</keyword>
<reference evidence="5" key="1">
    <citation type="submission" date="2013-11" db="EMBL/GenBank/DDBJ databases">
        <title>Genome sequence of the fusiform rust pathogen reveals effectors for host alternation and coevolution with pine.</title>
        <authorList>
            <consortium name="DOE Joint Genome Institute"/>
            <person name="Smith K."/>
            <person name="Pendleton A."/>
            <person name="Kubisiak T."/>
            <person name="Anderson C."/>
            <person name="Salamov A."/>
            <person name="Aerts A."/>
            <person name="Riley R."/>
            <person name="Clum A."/>
            <person name="Lindquist E."/>
            <person name="Ence D."/>
            <person name="Campbell M."/>
            <person name="Kronenberg Z."/>
            <person name="Feau N."/>
            <person name="Dhillon B."/>
            <person name="Hamelin R."/>
            <person name="Burleigh J."/>
            <person name="Smith J."/>
            <person name="Yandell M."/>
            <person name="Nelson C."/>
            <person name="Grigoriev I."/>
            <person name="Davis J."/>
        </authorList>
    </citation>
    <scope>NUCLEOTIDE SEQUENCE</scope>
    <source>
        <strain evidence="5">G11</strain>
    </source>
</reference>
<dbReference type="AlphaFoldDB" id="A0A9P6NB65"/>
<gene>
    <name evidence="5" type="ORF">CROQUDRAFT_661364</name>
</gene>
<evidence type="ECO:0000256" key="1">
    <source>
        <dbReference type="ARBA" id="ARBA00010605"/>
    </source>
</evidence>
<dbReference type="InterPro" id="IPR009027">
    <property type="entry name" value="Ribosomal_bL9/RNase_H1_N"/>
</dbReference>
<dbReference type="PANTHER" id="PTHR21368">
    <property type="entry name" value="50S RIBOSOMAL PROTEIN L9"/>
    <property type="match status" value="1"/>
</dbReference>
<dbReference type="InterPro" id="IPR020070">
    <property type="entry name" value="Ribosomal_bL9_N"/>
</dbReference>
<proteinExistence type="inferred from homology"/>
<dbReference type="Gene3D" id="3.40.5.10">
    <property type="entry name" value="Ribosomal protein L9, N-terminal domain"/>
    <property type="match status" value="1"/>
</dbReference>
<protein>
    <recommendedName>
        <fullName evidence="4">Ribosomal protein L9 domain-containing protein</fullName>
    </recommendedName>
</protein>
<dbReference type="GO" id="GO:0003735">
    <property type="term" value="F:structural constituent of ribosome"/>
    <property type="evidence" value="ECO:0007669"/>
    <property type="project" value="InterPro"/>
</dbReference>
<keyword evidence="3" id="KW-0687">Ribonucleoprotein</keyword>
<evidence type="ECO:0000259" key="4">
    <source>
        <dbReference type="Pfam" id="PF01281"/>
    </source>
</evidence>
<dbReference type="EMBL" id="MU167321">
    <property type="protein sequence ID" value="KAG0143366.1"/>
    <property type="molecule type" value="Genomic_DNA"/>
</dbReference>
<dbReference type="Proteomes" id="UP000886653">
    <property type="component" value="Unassembled WGS sequence"/>
</dbReference>
<dbReference type="GO" id="GO:0006412">
    <property type="term" value="P:translation"/>
    <property type="evidence" value="ECO:0007669"/>
    <property type="project" value="InterPro"/>
</dbReference>
<organism evidence="5 6">
    <name type="scientific">Cronartium quercuum f. sp. fusiforme G11</name>
    <dbReference type="NCBI Taxonomy" id="708437"/>
    <lineage>
        <taxon>Eukaryota</taxon>
        <taxon>Fungi</taxon>
        <taxon>Dikarya</taxon>
        <taxon>Basidiomycota</taxon>
        <taxon>Pucciniomycotina</taxon>
        <taxon>Pucciniomycetes</taxon>
        <taxon>Pucciniales</taxon>
        <taxon>Coleosporiaceae</taxon>
        <taxon>Cronartium</taxon>
    </lineage>
</organism>
<dbReference type="GO" id="GO:0005840">
    <property type="term" value="C:ribosome"/>
    <property type="evidence" value="ECO:0007669"/>
    <property type="project" value="UniProtKB-KW"/>
</dbReference>
<evidence type="ECO:0000313" key="6">
    <source>
        <dbReference type="Proteomes" id="UP000886653"/>
    </source>
</evidence>
<comment type="caution">
    <text evidence="5">The sequence shown here is derived from an EMBL/GenBank/DDBJ whole genome shotgun (WGS) entry which is preliminary data.</text>
</comment>
<evidence type="ECO:0000256" key="2">
    <source>
        <dbReference type="ARBA" id="ARBA00022980"/>
    </source>
</evidence>
<dbReference type="InterPro" id="IPR000244">
    <property type="entry name" value="Ribosomal_bL9"/>
</dbReference>